<dbReference type="Gene3D" id="1.10.510.10">
    <property type="entry name" value="Transferase(Phosphotransferase) domain 1"/>
    <property type="match status" value="1"/>
</dbReference>
<organism evidence="2 3">
    <name type="scientific">Tritrichomonas musculus</name>
    <dbReference type="NCBI Taxonomy" id="1915356"/>
    <lineage>
        <taxon>Eukaryota</taxon>
        <taxon>Metamonada</taxon>
        <taxon>Parabasalia</taxon>
        <taxon>Tritrichomonadida</taxon>
        <taxon>Tritrichomonadidae</taxon>
        <taxon>Tritrichomonas</taxon>
    </lineage>
</organism>
<evidence type="ECO:0000313" key="3">
    <source>
        <dbReference type="Proteomes" id="UP001470230"/>
    </source>
</evidence>
<dbReference type="InterPro" id="IPR000719">
    <property type="entry name" value="Prot_kinase_dom"/>
</dbReference>
<keyword evidence="3" id="KW-1185">Reference proteome</keyword>
<proteinExistence type="predicted"/>
<reference evidence="2 3" key="1">
    <citation type="submission" date="2024-04" db="EMBL/GenBank/DDBJ databases">
        <title>Tritrichomonas musculus Genome.</title>
        <authorList>
            <person name="Alves-Ferreira E."/>
            <person name="Grigg M."/>
            <person name="Lorenzi H."/>
            <person name="Galac M."/>
        </authorList>
    </citation>
    <scope>NUCLEOTIDE SEQUENCE [LARGE SCALE GENOMIC DNA]</scope>
    <source>
        <strain evidence="2 3">EAF2021</strain>
    </source>
</reference>
<dbReference type="SMART" id="SM00220">
    <property type="entry name" value="S_TKc"/>
    <property type="match status" value="1"/>
</dbReference>
<dbReference type="SUPFAM" id="SSF56112">
    <property type="entry name" value="Protein kinase-like (PK-like)"/>
    <property type="match status" value="1"/>
</dbReference>
<protein>
    <recommendedName>
        <fullName evidence="1">Protein kinase domain-containing protein</fullName>
    </recommendedName>
</protein>
<feature type="domain" description="Protein kinase" evidence="1">
    <location>
        <begin position="12"/>
        <end position="269"/>
    </location>
</feature>
<dbReference type="PANTHER" id="PTHR24362">
    <property type="entry name" value="SERINE/THREONINE-PROTEIN KINASE NEK"/>
    <property type="match status" value="1"/>
</dbReference>
<accession>A0ABR2KYU2</accession>
<evidence type="ECO:0000313" key="2">
    <source>
        <dbReference type="EMBL" id="KAK8896291.1"/>
    </source>
</evidence>
<dbReference type="InterPro" id="IPR011009">
    <property type="entry name" value="Kinase-like_dom_sf"/>
</dbReference>
<name>A0ABR2KYU2_9EUKA</name>
<comment type="caution">
    <text evidence="2">The sequence shown here is derived from an EMBL/GenBank/DDBJ whole genome shotgun (WGS) entry which is preliminary data.</text>
</comment>
<sequence>MIAFFPYFAKEYVLYEELFSFDGISFYNARNLENDIDYILKMFPKDQKGMKDRFINEITLLKKLEHPNIAHIYCHFEDDSFFTIVFEKWNFTLKQRMKFLHNKKKGISRISLLSISTNKIISQILNGVQFCHQNGIYHLNLNLSTIVIDKYENAKLIGFDYATTNKNSNDDIQVSSDYEFESPEIFLKMNKKISFSSDIWSLGVIFYFLKCGKSPWPKTTNDKEKIHLIESGKVNLSSKKDSSLTFILHQMLVVNPDMRKPIDAAIEFFDNKESSSTIEMNLKSSPSVQLSNKMVPLKKRKSLKHSMYQIRCPYGMIHFLKKQPNHTFLDS</sequence>
<dbReference type="PANTHER" id="PTHR24362:SF309">
    <property type="entry name" value="PROTEIN KINASE DOMAIN-CONTAINING PROTEIN"/>
    <property type="match status" value="1"/>
</dbReference>
<gene>
    <name evidence="2" type="ORF">M9Y10_014188</name>
</gene>
<evidence type="ECO:0000259" key="1">
    <source>
        <dbReference type="PROSITE" id="PS50011"/>
    </source>
</evidence>
<dbReference type="Pfam" id="PF00069">
    <property type="entry name" value="Pkinase"/>
    <property type="match status" value="1"/>
</dbReference>
<dbReference type="Proteomes" id="UP001470230">
    <property type="component" value="Unassembled WGS sequence"/>
</dbReference>
<dbReference type="PROSITE" id="PS50011">
    <property type="entry name" value="PROTEIN_KINASE_DOM"/>
    <property type="match status" value="1"/>
</dbReference>
<dbReference type="EMBL" id="JAPFFF010000002">
    <property type="protein sequence ID" value="KAK8896291.1"/>
    <property type="molecule type" value="Genomic_DNA"/>
</dbReference>